<evidence type="ECO:0008006" key="4">
    <source>
        <dbReference type="Google" id="ProtNLM"/>
    </source>
</evidence>
<keyword evidence="1" id="KW-0812">Transmembrane</keyword>
<organism evidence="2 3">
    <name type="scientific">Tersicoccus solisilvae</name>
    <dbReference type="NCBI Taxonomy" id="1882339"/>
    <lineage>
        <taxon>Bacteria</taxon>
        <taxon>Bacillati</taxon>
        <taxon>Actinomycetota</taxon>
        <taxon>Actinomycetes</taxon>
        <taxon>Micrococcales</taxon>
        <taxon>Micrococcaceae</taxon>
        <taxon>Tersicoccus</taxon>
    </lineage>
</organism>
<keyword evidence="1" id="KW-1133">Transmembrane helix</keyword>
<name>A0ABQ1P4P6_9MICC</name>
<evidence type="ECO:0000256" key="1">
    <source>
        <dbReference type="SAM" id="Phobius"/>
    </source>
</evidence>
<accession>A0ABQ1P4P6</accession>
<dbReference type="EMBL" id="BMJI01000008">
    <property type="protein sequence ID" value="GGC90485.1"/>
    <property type="molecule type" value="Genomic_DNA"/>
</dbReference>
<sequence>MSTTAPAPAHPALRVGATALLTVQVLAAVIHGALELTAGGPGSGDGALPALRWIALVGVALTVVAGGIALATRRVWGPLAVTAGIASLVAGVIISRLPDGGAVGIVLAIAAIGSLCVAFARRTPSSS</sequence>
<proteinExistence type="predicted"/>
<keyword evidence="3" id="KW-1185">Reference proteome</keyword>
<gene>
    <name evidence="2" type="ORF">GCM10011512_16830</name>
</gene>
<protein>
    <recommendedName>
        <fullName evidence="4">Histidine kinase</fullName>
    </recommendedName>
</protein>
<feature type="transmembrane region" description="Helical" evidence="1">
    <location>
        <begin position="100"/>
        <end position="120"/>
    </location>
</feature>
<evidence type="ECO:0000313" key="2">
    <source>
        <dbReference type="EMBL" id="GGC90485.1"/>
    </source>
</evidence>
<reference evidence="3" key="1">
    <citation type="journal article" date="2019" name="Int. J. Syst. Evol. Microbiol.">
        <title>The Global Catalogue of Microorganisms (GCM) 10K type strain sequencing project: providing services to taxonomists for standard genome sequencing and annotation.</title>
        <authorList>
            <consortium name="The Broad Institute Genomics Platform"/>
            <consortium name="The Broad Institute Genome Sequencing Center for Infectious Disease"/>
            <person name="Wu L."/>
            <person name="Ma J."/>
        </authorList>
    </citation>
    <scope>NUCLEOTIDE SEQUENCE [LARGE SCALE GENOMIC DNA]</scope>
    <source>
        <strain evidence="3">CGMCC 1.15480</strain>
    </source>
</reference>
<feature type="transmembrane region" description="Helical" evidence="1">
    <location>
        <begin position="50"/>
        <end position="70"/>
    </location>
</feature>
<keyword evidence="1" id="KW-0472">Membrane</keyword>
<dbReference type="RefSeq" id="WP_188667897.1">
    <property type="nucleotide sequence ID" value="NZ_BMJI01000008.1"/>
</dbReference>
<dbReference type="Proteomes" id="UP000597761">
    <property type="component" value="Unassembled WGS sequence"/>
</dbReference>
<feature type="transmembrane region" description="Helical" evidence="1">
    <location>
        <begin position="75"/>
        <end position="94"/>
    </location>
</feature>
<evidence type="ECO:0000313" key="3">
    <source>
        <dbReference type="Proteomes" id="UP000597761"/>
    </source>
</evidence>
<comment type="caution">
    <text evidence="2">The sequence shown here is derived from an EMBL/GenBank/DDBJ whole genome shotgun (WGS) entry which is preliminary data.</text>
</comment>
<feature type="transmembrane region" description="Helical" evidence="1">
    <location>
        <begin position="12"/>
        <end position="30"/>
    </location>
</feature>